<comment type="caution">
    <text evidence="8">The sequence shown here is derived from an EMBL/GenBank/DDBJ whole genome shotgun (WGS) entry which is preliminary data.</text>
</comment>
<evidence type="ECO:0000256" key="4">
    <source>
        <dbReference type="ARBA" id="ARBA00023163"/>
    </source>
</evidence>
<keyword evidence="3" id="KW-0238">DNA-binding</keyword>
<dbReference type="NCBIfam" id="TIGR01557">
    <property type="entry name" value="myb_SHAQKYF"/>
    <property type="match status" value="1"/>
</dbReference>
<dbReference type="Proteomes" id="UP000886520">
    <property type="component" value="Chromosome 4"/>
</dbReference>
<evidence type="ECO:0000256" key="2">
    <source>
        <dbReference type="ARBA" id="ARBA00023015"/>
    </source>
</evidence>
<dbReference type="PANTHER" id="PTHR31003">
    <property type="entry name" value="MYB FAMILY TRANSCRIPTION FACTOR"/>
    <property type="match status" value="1"/>
</dbReference>
<keyword evidence="5" id="KW-0539">Nucleus</keyword>
<gene>
    <name evidence="8" type="ORF">GOP47_0003843</name>
</gene>
<evidence type="ECO:0000313" key="9">
    <source>
        <dbReference type="Proteomes" id="UP000886520"/>
    </source>
</evidence>
<keyword evidence="9" id="KW-1185">Reference proteome</keyword>
<dbReference type="InterPro" id="IPR044787">
    <property type="entry name" value="HHO5-like"/>
</dbReference>
<dbReference type="EMBL" id="JABFUD020000004">
    <property type="protein sequence ID" value="KAI5080660.1"/>
    <property type="molecule type" value="Genomic_DNA"/>
</dbReference>
<dbReference type="AlphaFoldDB" id="A0A9D4V722"/>
<dbReference type="InterPro" id="IPR058673">
    <property type="entry name" value="HHO5-like_N"/>
</dbReference>
<dbReference type="InterPro" id="IPR001005">
    <property type="entry name" value="SANT/Myb"/>
</dbReference>
<evidence type="ECO:0000256" key="3">
    <source>
        <dbReference type="ARBA" id="ARBA00023125"/>
    </source>
</evidence>
<dbReference type="PROSITE" id="PS51294">
    <property type="entry name" value="HTH_MYB"/>
    <property type="match status" value="1"/>
</dbReference>
<dbReference type="Pfam" id="PF00249">
    <property type="entry name" value="Myb_DNA-binding"/>
    <property type="match status" value="1"/>
</dbReference>
<dbReference type="GO" id="GO:0003677">
    <property type="term" value="F:DNA binding"/>
    <property type="evidence" value="ECO:0007669"/>
    <property type="project" value="UniProtKB-KW"/>
</dbReference>
<reference evidence="8" key="1">
    <citation type="submission" date="2021-01" db="EMBL/GenBank/DDBJ databases">
        <title>Adiantum capillus-veneris genome.</title>
        <authorList>
            <person name="Fang Y."/>
            <person name="Liao Q."/>
        </authorList>
    </citation>
    <scope>NUCLEOTIDE SEQUENCE</scope>
    <source>
        <strain evidence="8">H3</strain>
        <tissue evidence="8">Leaf</tissue>
    </source>
</reference>
<sequence>MTVKSWTMWSEHRAMMELTLGRPASSHEPTSPPATNEDNNASKIEAYLRLLEEERRKIEAFKRELPICMGLLSSEIEASRTQLCDCKRDDYCCEVDKSASAESITTSSFPLCKADFIVSDILNSIREEPNQCESMSGDEAQPHSYWSRGGKNTTVCQEEVLQMANSLYKTRATGSCEEDSHAYSKTLGTRPGGAFVPFLRDKKRRLTDEAAETTSPPPQTDHEDTCHNPNMSTSTGFTGIEGASYQHFDEPFPSASTLANNGTSNQTSPHRKPRRCWSAELHRKFVNALKQLGGSEVATPKQIREVMQVDGLTNDEVKSHLQKYRLHTKRPNPMSTMHISSATTQTPSGGAAPQLVVLGGIWVPQDFQLKPTLYMNNVPQTIDQALSKQAGRAFVEQNLMSVQAELNIASTQ</sequence>
<dbReference type="InterPro" id="IPR009057">
    <property type="entry name" value="Homeodomain-like_sf"/>
</dbReference>
<evidence type="ECO:0000256" key="5">
    <source>
        <dbReference type="ARBA" id="ARBA00023242"/>
    </source>
</evidence>
<organism evidence="8 9">
    <name type="scientific">Adiantum capillus-veneris</name>
    <name type="common">Maidenhair fern</name>
    <dbReference type="NCBI Taxonomy" id="13818"/>
    <lineage>
        <taxon>Eukaryota</taxon>
        <taxon>Viridiplantae</taxon>
        <taxon>Streptophyta</taxon>
        <taxon>Embryophyta</taxon>
        <taxon>Tracheophyta</taxon>
        <taxon>Polypodiopsida</taxon>
        <taxon>Polypodiidae</taxon>
        <taxon>Polypodiales</taxon>
        <taxon>Pteridineae</taxon>
        <taxon>Pteridaceae</taxon>
        <taxon>Vittarioideae</taxon>
        <taxon>Adiantum</taxon>
    </lineage>
</organism>
<comment type="subcellular location">
    <subcellularLocation>
        <location evidence="1">Nucleus</location>
    </subcellularLocation>
</comment>
<evidence type="ECO:0000313" key="8">
    <source>
        <dbReference type="EMBL" id="KAI5080660.1"/>
    </source>
</evidence>
<dbReference type="Gene3D" id="1.10.10.60">
    <property type="entry name" value="Homeodomain-like"/>
    <property type="match status" value="1"/>
</dbReference>
<dbReference type="InterPro" id="IPR017930">
    <property type="entry name" value="Myb_dom"/>
</dbReference>
<name>A0A9D4V722_ADICA</name>
<evidence type="ECO:0000259" key="7">
    <source>
        <dbReference type="PROSITE" id="PS51294"/>
    </source>
</evidence>
<dbReference type="GO" id="GO:0005634">
    <property type="term" value="C:nucleus"/>
    <property type="evidence" value="ECO:0007669"/>
    <property type="project" value="UniProtKB-SubCell"/>
</dbReference>
<dbReference type="FunFam" id="1.10.10.60:FF:000002">
    <property type="entry name" value="Myb family transcription factor"/>
    <property type="match status" value="1"/>
</dbReference>
<dbReference type="GO" id="GO:0003700">
    <property type="term" value="F:DNA-binding transcription factor activity"/>
    <property type="evidence" value="ECO:0007669"/>
    <property type="project" value="InterPro"/>
</dbReference>
<feature type="domain" description="HTH myb-type" evidence="7">
    <location>
        <begin position="271"/>
        <end position="329"/>
    </location>
</feature>
<feature type="region of interest" description="Disordered" evidence="6">
    <location>
        <begin position="207"/>
        <end position="226"/>
    </location>
</feature>
<dbReference type="Pfam" id="PF26575">
    <property type="entry name" value="HHO5_N"/>
    <property type="match status" value="1"/>
</dbReference>
<protein>
    <recommendedName>
        <fullName evidence="7">HTH myb-type domain-containing protein</fullName>
    </recommendedName>
</protein>
<dbReference type="InterPro" id="IPR006447">
    <property type="entry name" value="Myb_dom_plants"/>
</dbReference>
<evidence type="ECO:0000256" key="1">
    <source>
        <dbReference type="ARBA" id="ARBA00004123"/>
    </source>
</evidence>
<dbReference type="SUPFAM" id="SSF46689">
    <property type="entry name" value="Homeodomain-like"/>
    <property type="match status" value="1"/>
</dbReference>
<proteinExistence type="predicted"/>
<keyword evidence="4" id="KW-0804">Transcription</keyword>
<accession>A0A9D4V722</accession>
<evidence type="ECO:0000256" key="6">
    <source>
        <dbReference type="SAM" id="MobiDB-lite"/>
    </source>
</evidence>
<dbReference type="PANTHER" id="PTHR31003:SF19">
    <property type="entry name" value="MYB FAMILY TRANSCRIPTION FACTOR EFM"/>
    <property type="match status" value="1"/>
</dbReference>
<keyword evidence="2" id="KW-0805">Transcription regulation</keyword>
<dbReference type="OrthoDB" id="1908613at2759"/>